<keyword evidence="12" id="KW-1185">Reference proteome</keyword>
<dbReference type="InterPro" id="IPR011066">
    <property type="entry name" value="MscS_channel_C_sf"/>
</dbReference>
<feature type="signal peptide" evidence="8">
    <location>
        <begin position="1"/>
        <end position="26"/>
    </location>
</feature>
<feature type="transmembrane region" description="Helical" evidence="7">
    <location>
        <begin position="336"/>
        <end position="358"/>
    </location>
</feature>
<dbReference type="PANTHER" id="PTHR30460">
    <property type="entry name" value="MODERATE CONDUCTANCE MECHANOSENSITIVE CHANNEL YBIO"/>
    <property type="match status" value="1"/>
</dbReference>
<evidence type="ECO:0000256" key="8">
    <source>
        <dbReference type="SAM" id="SignalP"/>
    </source>
</evidence>
<evidence type="ECO:0000259" key="10">
    <source>
        <dbReference type="Pfam" id="PF21082"/>
    </source>
</evidence>
<name>A0A2W1JCT6_9CYAN</name>
<dbReference type="GO" id="GO:0005886">
    <property type="term" value="C:plasma membrane"/>
    <property type="evidence" value="ECO:0007669"/>
    <property type="project" value="UniProtKB-SubCell"/>
</dbReference>
<dbReference type="GO" id="GO:0008381">
    <property type="term" value="F:mechanosensitive monoatomic ion channel activity"/>
    <property type="evidence" value="ECO:0007669"/>
    <property type="project" value="InterPro"/>
</dbReference>
<evidence type="ECO:0000256" key="5">
    <source>
        <dbReference type="ARBA" id="ARBA00022989"/>
    </source>
</evidence>
<dbReference type="SUPFAM" id="SSF82861">
    <property type="entry name" value="Mechanosensitive channel protein MscS (YggB), transmembrane region"/>
    <property type="match status" value="1"/>
</dbReference>
<dbReference type="EMBL" id="PQWO01000014">
    <property type="protein sequence ID" value="PZD71733.1"/>
    <property type="molecule type" value="Genomic_DNA"/>
</dbReference>
<feature type="transmembrane region" description="Helical" evidence="7">
    <location>
        <begin position="364"/>
        <end position="386"/>
    </location>
</feature>
<dbReference type="InterPro" id="IPR006685">
    <property type="entry name" value="MscS_channel_2nd"/>
</dbReference>
<evidence type="ECO:0000256" key="3">
    <source>
        <dbReference type="ARBA" id="ARBA00022475"/>
    </source>
</evidence>
<keyword evidence="6 7" id="KW-0472">Membrane</keyword>
<evidence type="ECO:0000256" key="2">
    <source>
        <dbReference type="ARBA" id="ARBA00008017"/>
    </source>
</evidence>
<dbReference type="Gene3D" id="1.10.287.1260">
    <property type="match status" value="1"/>
</dbReference>
<reference evidence="11 12" key="1">
    <citation type="journal article" date="2018" name="Sci. Rep.">
        <title>A novel species of the marine cyanobacterium Acaryochloris with a unique pigment content and lifestyle.</title>
        <authorList>
            <person name="Partensky F."/>
            <person name="Six C."/>
            <person name="Ratin M."/>
            <person name="Garczarek L."/>
            <person name="Vaulot D."/>
            <person name="Probert I."/>
            <person name="Calteau A."/>
            <person name="Gourvil P."/>
            <person name="Marie D."/>
            <person name="Grebert T."/>
            <person name="Bouchier C."/>
            <person name="Le Panse S."/>
            <person name="Gachenot M."/>
            <person name="Rodriguez F."/>
            <person name="Garrido J.L."/>
        </authorList>
    </citation>
    <scope>NUCLEOTIDE SEQUENCE [LARGE SCALE GENOMIC DNA]</scope>
    <source>
        <strain evidence="11 12">RCC1774</strain>
    </source>
</reference>
<feature type="chain" id="PRO_5016039179" evidence="8">
    <location>
        <begin position="27"/>
        <end position="573"/>
    </location>
</feature>
<evidence type="ECO:0000313" key="11">
    <source>
        <dbReference type="EMBL" id="PZD71733.1"/>
    </source>
</evidence>
<dbReference type="InterPro" id="IPR010920">
    <property type="entry name" value="LSM_dom_sf"/>
</dbReference>
<evidence type="ECO:0000256" key="7">
    <source>
        <dbReference type="SAM" id="Phobius"/>
    </source>
</evidence>
<dbReference type="Gene3D" id="2.30.30.60">
    <property type="match status" value="1"/>
</dbReference>
<evidence type="ECO:0000256" key="6">
    <source>
        <dbReference type="ARBA" id="ARBA00023136"/>
    </source>
</evidence>
<accession>A0A2W1JCT6</accession>
<dbReference type="SUPFAM" id="SSF82689">
    <property type="entry name" value="Mechanosensitive channel protein MscS (YggB), C-terminal domain"/>
    <property type="match status" value="1"/>
</dbReference>
<sequence>MRCRHFLPGPASLMLVGSMATPIMLAAPTPEAVQPQGGNIVERLLPFANGSEDIATGMVHLDGYRLVSITAPVIQSENRGSGTPSPIKQRISIVEDRLQSLVKENPETLTVTQQIDAATQLPVLYVNGQELMTVTNQDALLYSSDPDQWATELATLLQQALQRAQQERQADYLRQQARWAAGIGFVMLGGVLLMTWRQRYLKTQPFDTATTSSAAEEATEAGQTKDAALTIKDGKQLQHRRNTRRLKLLLLQLGKFALVAGGSFRILGLFPQTRWLQVMVLIGARVPLRLLGIVLLTYLLIRVSFVLIDRLFAAFRQQPFLPSIRSQRSTLRITTVARVLRGVSVVILTGIGALGMLAVLGIDLVPLLAGVSVIGLAVSFASQSLIKDTINGFFILLEDQYGVGDIIVVGAVSGLVEHMNLRITQLRDSEGRLITVPNSMVDIVQNLSKDWSRVDLFIDVAYSADPEQALAVVKQVAADLYCDRNWSQEILEPPDVLGIENLTHTGMTIRTWIKTVPLSQWNVSREFRRRLKLQLDAANIAIGIPQQRITTENGASYPTQRIDSGITLNKSEE</sequence>
<dbReference type="SUPFAM" id="SSF50182">
    <property type="entry name" value="Sm-like ribonucleoproteins"/>
    <property type="match status" value="1"/>
</dbReference>
<evidence type="ECO:0000256" key="4">
    <source>
        <dbReference type="ARBA" id="ARBA00022692"/>
    </source>
</evidence>
<proteinExistence type="inferred from homology"/>
<comment type="caution">
    <text evidence="11">The sequence shown here is derived from an EMBL/GenBank/DDBJ whole genome shotgun (WGS) entry which is preliminary data.</text>
</comment>
<feature type="domain" description="Mechanosensitive ion channel MscS C-terminal" evidence="10">
    <location>
        <begin position="458"/>
        <end position="542"/>
    </location>
</feature>
<dbReference type="InterPro" id="IPR045276">
    <property type="entry name" value="YbiO_bact"/>
</dbReference>
<gene>
    <name evidence="11" type="primary">ykuT</name>
    <name evidence="11" type="ORF">C1752_04522</name>
</gene>
<evidence type="ECO:0000256" key="1">
    <source>
        <dbReference type="ARBA" id="ARBA00004651"/>
    </source>
</evidence>
<dbReference type="InterPro" id="IPR049278">
    <property type="entry name" value="MS_channel_C"/>
</dbReference>
<dbReference type="PANTHER" id="PTHR30460:SF0">
    <property type="entry name" value="MODERATE CONDUCTANCE MECHANOSENSITIVE CHANNEL YBIO"/>
    <property type="match status" value="1"/>
</dbReference>
<dbReference type="Gene3D" id="3.30.70.100">
    <property type="match status" value="1"/>
</dbReference>
<dbReference type="AlphaFoldDB" id="A0A2W1JCT6"/>
<organism evidence="11 12">
    <name type="scientific">Acaryochloris thomasi RCC1774</name>
    <dbReference type="NCBI Taxonomy" id="1764569"/>
    <lineage>
        <taxon>Bacteria</taxon>
        <taxon>Bacillati</taxon>
        <taxon>Cyanobacteriota</taxon>
        <taxon>Cyanophyceae</taxon>
        <taxon>Acaryochloridales</taxon>
        <taxon>Acaryochloridaceae</taxon>
        <taxon>Acaryochloris</taxon>
        <taxon>Acaryochloris thomasi</taxon>
    </lineage>
</organism>
<feature type="transmembrane region" description="Helical" evidence="7">
    <location>
        <begin position="248"/>
        <end position="270"/>
    </location>
</feature>
<evidence type="ECO:0000313" key="12">
    <source>
        <dbReference type="Proteomes" id="UP000248857"/>
    </source>
</evidence>
<feature type="transmembrane region" description="Helical" evidence="7">
    <location>
        <begin position="290"/>
        <end position="315"/>
    </location>
</feature>
<feature type="domain" description="Mechanosensitive ion channel MscS" evidence="9">
    <location>
        <begin position="385"/>
        <end position="448"/>
    </location>
</feature>
<keyword evidence="5 7" id="KW-1133">Transmembrane helix</keyword>
<dbReference type="Pfam" id="PF21082">
    <property type="entry name" value="MS_channel_3rd"/>
    <property type="match status" value="1"/>
</dbReference>
<evidence type="ECO:0000259" key="9">
    <source>
        <dbReference type="Pfam" id="PF00924"/>
    </source>
</evidence>
<dbReference type="InterPro" id="IPR023408">
    <property type="entry name" value="MscS_beta-dom_sf"/>
</dbReference>
<keyword evidence="3" id="KW-1003">Cell membrane</keyword>
<protein>
    <submittedName>
        <fullName evidence="11">Putative MscS family protein YkuT</fullName>
    </submittedName>
</protein>
<comment type="similarity">
    <text evidence="2">Belongs to the MscS (TC 1.A.23) family.</text>
</comment>
<dbReference type="Pfam" id="PF00924">
    <property type="entry name" value="MS_channel_2nd"/>
    <property type="match status" value="1"/>
</dbReference>
<dbReference type="InterPro" id="IPR011014">
    <property type="entry name" value="MscS_channel_TM-2"/>
</dbReference>
<keyword evidence="4 7" id="KW-0812">Transmembrane</keyword>
<feature type="transmembrane region" description="Helical" evidence="7">
    <location>
        <begin position="177"/>
        <end position="196"/>
    </location>
</feature>
<dbReference type="Proteomes" id="UP000248857">
    <property type="component" value="Unassembled WGS sequence"/>
</dbReference>
<keyword evidence="8" id="KW-0732">Signal</keyword>
<comment type="subcellular location">
    <subcellularLocation>
        <location evidence="1">Cell membrane</location>
        <topology evidence="1">Multi-pass membrane protein</topology>
    </subcellularLocation>
</comment>